<dbReference type="EMBL" id="CP047591">
    <property type="protein sequence ID" value="QHI73759.1"/>
    <property type="molecule type" value="Genomic_DNA"/>
</dbReference>
<gene>
    <name evidence="1" type="ORF">Ami3637_16450</name>
</gene>
<dbReference type="KEGG" id="amic:Ami3637_16450"/>
<organism evidence="1 2">
    <name type="scientific">Aminipila terrae</name>
    <dbReference type="NCBI Taxonomy" id="2697030"/>
    <lineage>
        <taxon>Bacteria</taxon>
        <taxon>Bacillati</taxon>
        <taxon>Bacillota</taxon>
        <taxon>Clostridia</taxon>
        <taxon>Peptostreptococcales</taxon>
        <taxon>Anaerovoracaceae</taxon>
        <taxon>Aminipila</taxon>
    </lineage>
</organism>
<evidence type="ECO:0000313" key="2">
    <source>
        <dbReference type="Proteomes" id="UP000463883"/>
    </source>
</evidence>
<accession>A0A6P1MGC7</accession>
<proteinExistence type="predicted"/>
<sequence>MGIVKQIIICILIGFIFTLCQASDNKTIAGITNKCEMAICKDYTVSDVKKTCINTINNVRELKAKTKNAIEYTEETMANYRKNVI</sequence>
<keyword evidence="2" id="KW-1185">Reference proteome</keyword>
<evidence type="ECO:0000313" key="1">
    <source>
        <dbReference type="EMBL" id="QHI73759.1"/>
    </source>
</evidence>
<protein>
    <submittedName>
        <fullName evidence="1">Uncharacterized protein</fullName>
    </submittedName>
</protein>
<dbReference type="RefSeq" id="WP_162363523.1">
    <property type="nucleotide sequence ID" value="NZ_CP047591.1"/>
</dbReference>
<name>A0A6P1MGC7_9FIRM</name>
<dbReference type="Proteomes" id="UP000463883">
    <property type="component" value="Chromosome"/>
</dbReference>
<dbReference type="AlphaFoldDB" id="A0A6P1MGC7"/>
<reference evidence="1 2" key="1">
    <citation type="submission" date="2020-01" db="EMBL/GenBank/DDBJ databases">
        <title>Genomic analysis of Aminipila sp. CBA3637.</title>
        <authorList>
            <person name="Kim Y.B."/>
            <person name="Roh S.W."/>
        </authorList>
    </citation>
    <scope>NUCLEOTIDE SEQUENCE [LARGE SCALE GENOMIC DNA]</scope>
    <source>
        <strain evidence="1 2">CBA3637</strain>
    </source>
</reference>